<keyword evidence="2 9" id="KW-0540">Nuclease</keyword>
<evidence type="ECO:0000313" key="14">
    <source>
        <dbReference type="EMBL" id="SLM33283.1"/>
    </source>
</evidence>
<comment type="subunit">
    <text evidence="9">Homodimer, may be a subunit of the RNA degradosome.</text>
</comment>
<keyword evidence="12" id="KW-0106">Calcium</keyword>
<protein>
    <recommendedName>
        <fullName evidence="9">Ribonuclease J</fullName>
        <shortName evidence="9">RNase J</shortName>
        <ecNumber evidence="9">3.1.-.-</ecNumber>
    </recommendedName>
</protein>
<keyword evidence="6 12" id="KW-0862">Zinc</keyword>
<accession>A0A1W1HLE8</accession>
<feature type="binding site" evidence="12">
    <location>
        <position position="169"/>
    </location>
    <ligand>
        <name>Zn(2+)</name>
        <dbReference type="ChEBI" id="CHEBI:29105"/>
        <label>1</label>
        <note>catalytic</note>
    </ligand>
</feature>
<comment type="cofactor">
    <cofactor evidence="12">
        <name>Ca(2+)</name>
        <dbReference type="ChEBI" id="CHEBI:29108"/>
    </cofactor>
    <text evidence="12">Binds 1 Ca(2+) cation per subunit. Seen in 1 crystal structure, it is not clear if it is physiologically important.</text>
</comment>
<dbReference type="HAMAP" id="MF_01491">
    <property type="entry name" value="RNase_J_bact"/>
    <property type="match status" value="1"/>
</dbReference>
<dbReference type="Pfam" id="PF22505">
    <property type="entry name" value="RNase_J_b_CASP"/>
    <property type="match status" value="1"/>
</dbReference>
<dbReference type="InterPro" id="IPR055132">
    <property type="entry name" value="RNase_J_b_CASP"/>
</dbReference>
<evidence type="ECO:0000256" key="1">
    <source>
        <dbReference type="ARBA" id="ARBA00022490"/>
    </source>
</evidence>
<dbReference type="GO" id="GO:0008270">
    <property type="term" value="F:zinc ion binding"/>
    <property type="evidence" value="ECO:0007669"/>
    <property type="project" value="InterPro"/>
</dbReference>
<evidence type="ECO:0000256" key="7">
    <source>
        <dbReference type="ARBA" id="ARBA00022839"/>
    </source>
</evidence>
<sequence>MAVLKHAGAIETMLKIIPLGGLGEIGLNMMVVEYGDTIFIIDAGLMFPEDYMLGVDIVIPEMEYIRENRDKVKGIILTHAHEDHIGAVVYLLREIVIPVYATAFTLSIVQNKLKESDITQNVIFHQVHPGEHIHIVPFDIEFIRVSHSTVDGVGLAIRTPVGLVVHTGDFKINHCFEESNVTDISRFARLGDEGVLALFSDSTNVEREGYTDSDQKVGEALAQIVSESSGRVIIALFASNIFRIQQIVNIALHSRRRLVFNGRSIEQTVAVARELGYLKYPDNMALDVKKVNNHPDSELMIVTTGSQGEPMSALARMATGFHKQVNIKKGDSVILSSKSIPGNEKAISNIINNLYRRGARVVYDKIAQVHVSGHACQEELKLMINLTRPDYFIPIHGEYRHLVNHARLAEKLGLPREHVLLAENGNVITFEKCGKVSEQKPESLFLNTESVHCCESQETYDVRGSISGSVNTGRVLIDGKGIGDVGRSVLKERRNLSEDGLVVVSMIIDEETGIVLYGPELISKGFVFGAETGYLVDDAQCVILEIVEEIEVGSESRVDQIRSRLQKALKQYFFFTIRRRPVILPIIIEV</sequence>
<dbReference type="CDD" id="cd07714">
    <property type="entry name" value="RNaseJ_MBL-fold"/>
    <property type="match status" value="1"/>
</dbReference>
<feature type="active site" description="Proton acceptor" evidence="10">
    <location>
        <position position="374"/>
    </location>
</feature>
<dbReference type="InterPro" id="IPR042173">
    <property type="entry name" value="RNase_J_2"/>
</dbReference>
<dbReference type="PANTHER" id="PTHR43694">
    <property type="entry name" value="RIBONUCLEASE J"/>
    <property type="match status" value="1"/>
</dbReference>
<dbReference type="Gene3D" id="3.10.20.580">
    <property type="match status" value="1"/>
</dbReference>
<evidence type="ECO:0000256" key="9">
    <source>
        <dbReference type="HAMAP-Rule" id="MF_01491"/>
    </source>
</evidence>
<comment type="subcellular location">
    <subcellularLocation>
        <location evidence="9">Cytoplasm</location>
    </subcellularLocation>
</comment>
<dbReference type="InterPro" id="IPR001587">
    <property type="entry name" value="RNase_J_CS"/>
</dbReference>
<evidence type="ECO:0000256" key="8">
    <source>
        <dbReference type="ARBA" id="ARBA00022884"/>
    </source>
</evidence>
<evidence type="ECO:0000256" key="2">
    <source>
        <dbReference type="ARBA" id="ARBA00022722"/>
    </source>
</evidence>
<dbReference type="InterPro" id="IPR036866">
    <property type="entry name" value="RibonucZ/Hydroxyglut_hydro"/>
</dbReference>
<feature type="binding site" evidence="12">
    <location>
        <position position="79"/>
    </location>
    <ligand>
        <name>Zn(2+)</name>
        <dbReference type="ChEBI" id="CHEBI:29105"/>
        <label>2</label>
        <note>catalytic</note>
    </ligand>
</feature>
<dbReference type="GO" id="GO:0006364">
    <property type="term" value="P:rRNA processing"/>
    <property type="evidence" value="ECO:0007669"/>
    <property type="project" value="UniProtKB-UniRule"/>
</dbReference>
<dbReference type="InterPro" id="IPR004613">
    <property type="entry name" value="RNase_J"/>
</dbReference>
<feature type="domain" description="Metallo-beta-lactamase" evidence="13">
    <location>
        <begin position="26"/>
        <end position="221"/>
    </location>
</feature>
<evidence type="ECO:0000256" key="11">
    <source>
        <dbReference type="PIRSR" id="PIRSR004803-2"/>
    </source>
</evidence>
<comment type="cofactor">
    <cofactor evidence="12">
        <name>Zn(2+)</name>
        <dbReference type="ChEBI" id="CHEBI:29105"/>
    </cofactor>
    <text evidence="12">Binds 2 Zn(2+) ions per subunit. It is not clear if Zn(2+) or Mg(2+) is physiologically important.</text>
</comment>
<evidence type="ECO:0000256" key="10">
    <source>
        <dbReference type="PIRSR" id="PIRSR004803-1"/>
    </source>
</evidence>
<name>A0A1W1HLE8_9BACT</name>
<feature type="binding site" evidence="12">
    <location>
        <position position="81"/>
    </location>
    <ligand>
        <name>Zn(2+)</name>
        <dbReference type="ChEBI" id="CHEBI:29105"/>
        <label>1</label>
        <note>catalytic</note>
    </ligand>
</feature>
<dbReference type="PROSITE" id="PS01292">
    <property type="entry name" value="UPF0036"/>
    <property type="match status" value="1"/>
</dbReference>
<feature type="binding site" evidence="12">
    <location>
        <position position="396"/>
    </location>
    <ligand>
        <name>Zn(2+)</name>
        <dbReference type="ChEBI" id="CHEBI:29105"/>
        <label>1</label>
        <note>catalytic</note>
    </ligand>
</feature>
<keyword evidence="15" id="KW-1185">Reference proteome</keyword>
<dbReference type="Pfam" id="PF17770">
    <property type="entry name" value="RNase_J_C"/>
    <property type="match status" value="1"/>
</dbReference>
<dbReference type="Proteomes" id="UP000191931">
    <property type="component" value="Unassembled WGS sequence"/>
</dbReference>
<dbReference type="Pfam" id="PF07521">
    <property type="entry name" value="RMMBL"/>
    <property type="match status" value="1"/>
</dbReference>
<evidence type="ECO:0000256" key="4">
    <source>
        <dbReference type="ARBA" id="ARBA00022759"/>
    </source>
</evidence>
<gene>
    <name evidence="9" type="primary">rnj</name>
    <name evidence="14" type="ORF">MTBBW1_990012</name>
</gene>
<dbReference type="InterPro" id="IPR030854">
    <property type="entry name" value="RNase_J_bac"/>
</dbReference>
<feature type="binding site" evidence="12">
    <location>
        <position position="147"/>
    </location>
    <ligand>
        <name>Zn(2+)</name>
        <dbReference type="ChEBI" id="CHEBI:29105"/>
        <label>1</label>
        <note>catalytic</note>
    </ligand>
</feature>
<dbReference type="Gene3D" id="3.40.50.10710">
    <property type="entry name" value="Metallo-hydrolase/oxidoreductase"/>
    <property type="match status" value="1"/>
</dbReference>
<dbReference type="SUPFAM" id="SSF56281">
    <property type="entry name" value="Metallo-hydrolase/oxidoreductase"/>
    <property type="match status" value="1"/>
</dbReference>
<evidence type="ECO:0000256" key="12">
    <source>
        <dbReference type="PIRSR" id="PIRSR004803-3"/>
    </source>
</evidence>
<evidence type="ECO:0000313" key="15">
    <source>
        <dbReference type="Proteomes" id="UP000191931"/>
    </source>
</evidence>
<dbReference type="EMBL" id="FWEV01000346">
    <property type="protein sequence ID" value="SLM33283.1"/>
    <property type="molecule type" value="Genomic_DNA"/>
</dbReference>
<comment type="function">
    <text evidence="9">An RNase that has 5'-3' exonuclease and possibly endonuclease activity. Involved in maturation of rRNA and in some organisms also mRNA maturation and/or decay.</text>
</comment>
<keyword evidence="8 9" id="KW-0694">RNA-binding</keyword>
<dbReference type="EC" id="3.1.-.-" evidence="9"/>
<evidence type="ECO:0000256" key="3">
    <source>
        <dbReference type="ARBA" id="ARBA00022723"/>
    </source>
</evidence>
<dbReference type="InterPro" id="IPR001279">
    <property type="entry name" value="Metallo-B-lactamas"/>
</dbReference>
<keyword evidence="5 9" id="KW-0378">Hydrolase</keyword>
<dbReference type="PANTHER" id="PTHR43694:SF1">
    <property type="entry name" value="RIBONUCLEASE J"/>
    <property type="match status" value="1"/>
</dbReference>
<dbReference type="STRING" id="1246637.MTBBW1_990012"/>
<dbReference type="GO" id="GO:0003723">
    <property type="term" value="F:RNA binding"/>
    <property type="evidence" value="ECO:0007669"/>
    <property type="project" value="UniProtKB-UniRule"/>
</dbReference>
<dbReference type="InterPro" id="IPR041636">
    <property type="entry name" value="RNase_J_C"/>
</dbReference>
<dbReference type="GO" id="GO:0005737">
    <property type="term" value="C:cytoplasm"/>
    <property type="evidence" value="ECO:0007669"/>
    <property type="project" value="UniProtKB-SubCell"/>
</dbReference>
<feature type="binding site" evidence="12">
    <location>
        <position position="54"/>
    </location>
    <ligand>
        <name>Ca(2+)</name>
        <dbReference type="ChEBI" id="CHEBI:29108"/>
    </ligand>
</feature>
<evidence type="ECO:0000256" key="5">
    <source>
        <dbReference type="ARBA" id="ARBA00022801"/>
    </source>
</evidence>
<feature type="binding site" evidence="12">
    <location>
        <position position="83"/>
    </location>
    <ligand>
        <name>Zn(2+)</name>
        <dbReference type="ChEBI" id="CHEBI:29105"/>
        <label>1</label>
        <note>catalytic</note>
    </ligand>
</feature>
<reference evidence="14 15" key="1">
    <citation type="submission" date="2017-03" db="EMBL/GenBank/DDBJ databases">
        <authorList>
            <person name="Afonso C.L."/>
            <person name="Miller P.J."/>
            <person name="Scott M.A."/>
            <person name="Spackman E."/>
            <person name="Goraichik I."/>
            <person name="Dimitrov K.M."/>
            <person name="Suarez D.L."/>
            <person name="Swayne D.E."/>
        </authorList>
    </citation>
    <scope>NUCLEOTIDE SEQUENCE [LARGE SCALE GENOMIC DNA]</scope>
    <source>
        <strain evidence="14">PRJEB14757</strain>
    </source>
</reference>
<keyword evidence="7 9" id="KW-0269">Exonuclease</keyword>
<evidence type="ECO:0000259" key="13">
    <source>
        <dbReference type="SMART" id="SM00849"/>
    </source>
</evidence>
<comment type="similarity">
    <text evidence="9">Belongs to the metallo-beta-lactamase superfamily. RNA-metabolizing metallo-beta-lactamase-like family. Bacterial RNase J subfamily.</text>
</comment>
<feature type="binding site" evidence="12">
    <location>
        <position position="84"/>
    </location>
    <ligand>
        <name>Zn(2+)</name>
        <dbReference type="ChEBI" id="CHEBI:29105"/>
        <label>1</label>
        <note>catalytic</note>
    </ligand>
</feature>
<feature type="binding site" evidence="11">
    <location>
        <begin position="238"/>
        <end position="240"/>
    </location>
    <ligand>
        <name>substrate</name>
    </ligand>
</feature>
<proteinExistence type="inferred from homology"/>
<feature type="binding site" evidence="12">
    <location>
        <position position="478"/>
    </location>
    <ligand>
        <name>Ca(2+)</name>
        <dbReference type="ChEBI" id="CHEBI:29108"/>
    </ligand>
</feature>
<dbReference type="NCBIfam" id="TIGR00649">
    <property type="entry name" value="MG423"/>
    <property type="match status" value="1"/>
</dbReference>
<dbReference type="Gene3D" id="3.60.15.10">
    <property type="entry name" value="Ribonuclease Z/Hydroxyacylglutathione hydrolase-like"/>
    <property type="match status" value="1"/>
</dbReference>
<evidence type="ECO:0000256" key="6">
    <source>
        <dbReference type="ARBA" id="ARBA00022833"/>
    </source>
</evidence>
<dbReference type="GO" id="GO:0004521">
    <property type="term" value="F:RNA endonuclease activity"/>
    <property type="evidence" value="ECO:0007669"/>
    <property type="project" value="UniProtKB-UniRule"/>
</dbReference>
<keyword evidence="1 9" id="KW-0963">Cytoplasm</keyword>
<feature type="binding site" evidence="12">
    <location>
        <position position="56"/>
    </location>
    <ligand>
        <name>Ca(2+)</name>
        <dbReference type="ChEBI" id="CHEBI:29108"/>
    </ligand>
</feature>
<dbReference type="AlphaFoldDB" id="A0A1W1HLE8"/>
<organism evidence="14 15">
    <name type="scientific">Desulfamplus magnetovallimortis</name>
    <dbReference type="NCBI Taxonomy" id="1246637"/>
    <lineage>
        <taxon>Bacteria</taxon>
        <taxon>Pseudomonadati</taxon>
        <taxon>Thermodesulfobacteriota</taxon>
        <taxon>Desulfobacteria</taxon>
        <taxon>Desulfobacterales</taxon>
        <taxon>Desulfobacteraceae</taxon>
        <taxon>Desulfamplus</taxon>
    </lineage>
</organism>
<keyword evidence="3 12" id="KW-0479">Metal-binding</keyword>
<dbReference type="InterPro" id="IPR011108">
    <property type="entry name" value="RMMBL"/>
</dbReference>
<dbReference type="GO" id="GO:0004534">
    <property type="term" value="F:5'-3' RNA exonuclease activity"/>
    <property type="evidence" value="ECO:0007669"/>
    <property type="project" value="UniProtKB-UniRule"/>
</dbReference>
<keyword evidence="9" id="KW-0698">rRNA processing</keyword>
<keyword evidence="4 9" id="KW-0255">Endonuclease</keyword>
<dbReference type="SMART" id="SM00849">
    <property type="entry name" value="Lactamase_B"/>
    <property type="match status" value="1"/>
</dbReference>
<dbReference type="PIRSF" id="PIRSF004803">
    <property type="entry name" value="RnjA"/>
    <property type="match status" value="1"/>
</dbReference>
<feature type="binding site" evidence="9 11">
    <location>
        <begin position="370"/>
        <end position="374"/>
    </location>
    <ligand>
        <name>substrate</name>
    </ligand>
</feature>
<dbReference type="Pfam" id="PF00753">
    <property type="entry name" value="Lactamase_B"/>
    <property type="match status" value="1"/>
</dbReference>
<feature type="active site" description="Proton donor" evidence="10">
    <location>
        <position position="201"/>
    </location>
</feature>